<dbReference type="AlphaFoldDB" id="A0A6M3J6D1"/>
<reference evidence="1" key="1">
    <citation type="submission" date="2020-03" db="EMBL/GenBank/DDBJ databases">
        <title>The deep terrestrial virosphere.</title>
        <authorList>
            <person name="Holmfeldt K."/>
            <person name="Nilsson E."/>
            <person name="Simone D."/>
            <person name="Lopez-Fernandez M."/>
            <person name="Wu X."/>
            <person name="de Brujin I."/>
            <person name="Lundin D."/>
            <person name="Andersson A."/>
            <person name="Bertilsson S."/>
            <person name="Dopson M."/>
        </authorList>
    </citation>
    <scope>NUCLEOTIDE SEQUENCE</scope>
    <source>
        <strain evidence="1">MM415B00475</strain>
    </source>
</reference>
<organism evidence="1">
    <name type="scientific">viral metagenome</name>
    <dbReference type="NCBI Taxonomy" id="1070528"/>
    <lineage>
        <taxon>unclassified sequences</taxon>
        <taxon>metagenomes</taxon>
        <taxon>organismal metagenomes</taxon>
    </lineage>
</organism>
<dbReference type="EMBL" id="MT141524">
    <property type="protein sequence ID" value="QJA64701.1"/>
    <property type="molecule type" value="Genomic_DNA"/>
</dbReference>
<gene>
    <name evidence="1" type="ORF">MM415B00475_0035</name>
</gene>
<evidence type="ECO:0000313" key="1">
    <source>
        <dbReference type="EMBL" id="QJA64701.1"/>
    </source>
</evidence>
<sequence length="70" mass="7685">MDHIQDAVPIQRGDANPPARMPVLCQFLGFGFGGDRIFIYGYNSCGLFCGWTCVAQIIELFSFNVQHSGG</sequence>
<accession>A0A6M3J6D1</accession>
<protein>
    <submittedName>
        <fullName evidence="1">Uncharacterized protein</fullName>
    </submittedName>
</protein>
<name>A0A6M3J6D1_9ZZZZ</name>
<proteinExistence type="predicted"/>